<dbReference type="EMBL" id="QVXO01000027">
    <property type="protein sequence ID" value="RPJ90376.1"/>
    <property type="molecule type" value="Genomic_DNA"/>
</dbReference>
<gene>
    <name evidence="2" type="ORF">DY367_17915</name>
</gene>
<protein>
    <recommendedName>
        <fullName evidence="1">Phage neck terminator protein gp12-like domain-containing protein</fullName>
    </recommendedName>
</protein>
<dbReference type="Proteomes" id="UP000285324">
    <property type="component" value="Unassembled WGS sequence"/>
</dbReference>
<dbReference type="InterPro" id="IPR057087">
    <property type="entry name" value="Gp12-like"/>
</dbReference>
<comment type="caution">
    <text evidence="2">The sequence shown here is derived from an EMBL/GenBank/DDBJ whole genome shotgun (WGS) entry which is preliminary data.</text>
</comment>
<sequence>MSVQISITENQLVEDLAAFFKTLVDCDVVRGLPGWVPAPPRECVAITPLAAQGLSVPVMTYADPSPAAGKRIMTQATHWSARVDGYGARALDLALTLSIALRSQYGCEFLGKLGRTQPLYAGELKQLPFESGESQTFERWSFDAVLQFNPSISVPQQFADHLHVGLIEADTTYPTGA</sequence>
<dbReference type="RefSeq" id="WP_118933199.1">
    <property type="nucleotide sequence ID" value="NZ_CP061008.1"/>
</dbReference>
<dbReference type="AlphaFoldDB" id="A0A424WAL0"/>
<reference evidence="2 3" key="1">
    <citation type="submission" date="2018-08" db="EMBL/GenBank/DDBJ databases">
        <title>Achromobacter xylosoxidans Genome sequencing and assembly.</title>
        <authorList>
            <person name="Wang R."/>
            <person name="Rensing C."/>
            <person name="Li Y."/>
        </authorList>
    </citation>
    <scope>NUCLEOTIDE SEQUENCE [LARGE SCALE GENOMIC DNA]</scope>
    <source>
        <strain evidence="2 3">GD003A</strain>
    </source>
</reference>
<dbReference type="Pfam" id="PF23961">
    <property type="entry name" value="Phage_tail_terminator_9"/>
    <property type="match status" value="1"/>
</dbReference>
<evidence type="ECO:0000259" key="1">
    <source>
        <dbReference type="Pfam" id="PF23961"/>
    </source>
</evidence>
<organism evidence="2 3">
    <name type="scientific">Alcaligenes xylosoxydans xylosoxydans</name>
    <name type="common">Achromobacter xylosoxidans</name>
    <dbReference type="NCBI Taxonomy" id="85698"/>
    <lineage>
        <taxon>Bacteria</taxon>
        <taxon>Pseudomonadati</taxon>
        <taxon>Pseudomonadota</taxon>
        <taxon>Betaproteobacteria</taxon>
        <taxon>Burkholderiales</taxon>
        <taxon>Alcaligenaceae</taxon>
        <taxon>Achromobacter</taxon>
    </lineage>
</organism>
<accession>A0A424WAL0</accession>
<dbReference type="NCBIfam" id="NF047498">
    <property type="entry name" value="LIC_12616_fam"/>
    <property type="match status" value="1"/>
</dbReference>
<dbReference type="OrthoDB" id="8687548at2"/>
<name>A0A424WAL0_ALCXX</name>
<proteinExistence type="predicted"/>
<evidence type="ECO:0000313" key="2">
    <source>
        <dbReference type="EMBL" id="RPJ90376.1"/>
    </source>
</evidence>
<feature type="domain" description="Phage neck terminator protein gp12-like" evidence="1">
    <location>
        <begin position="15"/>
        <end position="165"/>
    </location>
</feature>
<evidence type="ECO:0000313" key="3">
    <source>
        <dbReference type="Proteomes" id="UP000285324"/>
    </source>
</evidence>